<protein>
    <submittedName>
        <fullName evidence="1">Uncharacterized protein</fullName>
    </submittedName>
</protein>
<reference evidence="1" key="1">
    <citation type="submission" date="2014-11" db="EMBL/GenBank/DDBJ databases">
        <authorList>
            <person name="Otto D Thomas"/>
            <person name="Naeem Raeece"/>
        </authorList>
    </citation>
    <scope>NUCLEOTIDE SEQUENCE</scope>
</reference>
<evidence type="ECO:0000313" key="1">
    <source>
        <dbReference type="EMBL" id="CEM13835.1"/>
    </source>
</evidence>
<dbReference type="VEuPathDB" id="CryptoDB:Cvel_17337"/>
<dbReference type="AlphaFoldDB" id="A0A0G4FJ80"/>
<dbReference type="EMBL" id="CDMZ01000415">
    <property type="protein sequence ID" value="CEM13835.1"/>
    <property type="molecule type" value="Genomic_DNA"/>
</dbReference>
<accession>A0A0G4FJ80</accession>
<gene>
    <name evidence="1" type="ORF">Cvel_17337</name>
</gene>
<sequence>MVSFYGFDRVVARSVRFSPAPSAAALIEECRELRRRVMDASIIIILFIGHLRENAADSVTEAVPGPVSAFLFFLLLLLFVLSGGEGGTCQVTKLAGVKEKRDGGREGRASYNLSACSGRQGYEIQGGLSSPIAYRSLVWFRGRGEGGLSRGWQRGHSWGLRASCMSAAHEVVLAPMPAGKFNPSFGSSLSFPFQGFSAEGGEMGEDLADRLEAENFSDVFPVMTLSGVLGVRGFWKLRDCAKDLVNLSGLPLLLHSHPERETSKSVFQVCRQSVHAHRILSEALWVDSVR</sequence>
<name>A0A0G4FJ80_9ALVE</name>
<organism evidence="1">
    <name type="scientific">Chromera velia CCMP2878</name>
    <dbReference type="NCBI Taxonomy" id="1169474"/>
    <lineage>
        <taxon>Eukaryota</taxon>
        <taxon>Sar</taxon>
        <taxon>Alveolata</taxon>
        <taxon>Colpodellida</taxon>
        <taxon>Chromeraceae</taxon>
        <taxon>Chromera</taxon>
    </lineage>
</organism>
<proteinExistence type="predicted"/>